<organism evidence="3 4">
    <name type="scientific">Congregibacter litoralis KT71</name>
    <dbReference type="NCBI Taxonomy" id="314285"/>
    <lineage>
        <taxon>Bacteria</taxon>
        <taxon>Pseudomonadati</taxon>
        <taxon>Pseudomonadota</taxon>
        <taxon>Gammaproteobacteria</taxon>
        <taxon>Cellvibrionales</taxon>
        <taxon>Halieaceae</taxon>
        <taxon>Congregibacter</taxon>
    </lineage>
</organism>
<keyword evidence="4" id="KW-1185">Reference proteome</keyword>
<dbReference type="RefSeq" id="WP_008295136.1">
    <property type="nucleotide sequence ID" value="NZ_CM002299.1"/>
</dbReference>
<proteinExistence type="inferred from homology"/>
<dbReference type="InterPro" id="IPR003423">
    <property type="entry name" value="OMP_efflux"/>
</dbReference>
<keyword evidence="2" id="KW-0472">Membrane</keyword>
<dbReference type="OrthoDB" id="9791261at2"/>
<comment type="similarity">
    <text evidence="1">Belongs to the outer membrane factor (OMF) (TC 1.B.17) family.</text>
</comment>
<accession>A4AEA1</accession>
<name>A4AEA1_9GAMM</name>
<feature type="transmembrane region" description="Helical" evidence="2">
    <location>
        <begin position="21"/>
        <end position="41"/>
    </location>
</feature>
<dbReference type="InterPro" id="IPR010131">
    <property type="entry name" value="MdtP/NodT-like"/>
</dbReference>
<evidence type="ECO:0000256" key="2">
    <source>
        <dbReference type="SAM" id="Phobius"/>
    </source>
</evidence>
<evidence type="ECO:0000256" key="1">
    <source>
        <dbReference type="ARBA" id="ARBA00007613"/>
    </source>
</evidence>
<dbReference type="Gene3D" id="1.20.1600.10">
    <property type="entry name" value="Outer membrane efflux proteins (OEP)"/>
    <property type="match status" value="1"/>
</dbReference>
<dbReference type="PANTHER" id="PTHR30203">
    <property type="entry name" value="OUTER MEMBRANE CATION EFFLUX PROTEIN"/>
    <property type="match status" value="1"/>
</dbReference>
<keyword evidence="2" id="KW-0812">Transmembrane</keyword>
<dbReference type="Pfam" id="PF02321">
    <property type="entry name" value="OEP"/>
    <property type="match status" value="1"/>
</dbReference>
<protein>
    <submittedName>
        <fullName evidence="3">Outer membrane protein</fullName>
    </submittedName>
</protein>
<reference evidence="3 4" key="2">
    <citation type="journal article" date="2009" name="PLoS ONE">
        <title>The photosynthetic apparatus and its regulation in the aerobic gammaproteobacterium Congregibacter litoralis gen. nov., sp. nov.</title>
        <authorList>
            <person name="Spring S."/>
            <person name="Lunsdorf H."/>
            <person name="Fuchs B.M."/>
            <person name="Tindall B.J."/>
        </authorList>
    </citation>
    <scope>NUCLEOTIDE SEQUENCE [LARGE SCALE GENOMIC DNA]</scope>
    <source>
        <strain evidence="3">KT71</strain>
    </source>
</reference>
<dbReference type="AlphaFoldDB" id="A4AEA1"/>
<dbReference type="eggNOG" id="COG1538">
    <property type="taxonomic scope" value="Bacteria"/>
</dbReference>
<sequence length="437" mass="48523">MMLHDTGMGKKPITGRFLRWFLVRASIPVLISGAGLVPLPAGAQSVSQRPLLTLDEAVQRTLAQHPELDVFVGKREASRGVVDQAGVGQRPDIDLMVEDFAGTGDYDAVARTQSTLSISWITQGARIESRVQAARVAASQVEVEKEIKALDLTAQTSRLFIQALVEEQRLALSHTAVQQARDTVAAIKMRVAIGKSPEFEHLQAEVELAQRELEAEDLKHRLTSTRYRLRAQWGEQGSDFRLAGALEKVPKLDSAEQQFDQLKENPALALLATQQRIAESKIELARIEARPQWQFSLGVRRIDTTDDVGLVAGLSVPLGRDRKSAGNVRSLQGEQAAYASEFEAFQRQLTTQLYVLLQEISHGQHVIRTLQEQILPVLQKAEAHAGRVYESGKLGYQQWTAILHKRLVAQQELLSALEAIHLQHIELQRLTGSTLNF</sequence>
<keyword evidence="2" id="KW-1133">Transmembrane helix</keyword>
<evidence type="ECO:0000313" key="4">
    <source>
        <dbReference type="Proteomes" id="UP000019205"/>
    </source>
</evidence>
<comment type="caution">
    <text evidence="3">The sequence shown here is derived from an EMBL/GenBank/DDBJ whole genome shotgun (WGS) entry which is preliminary data.</text>
</comment>
<dbReference type="GO" id="GO:0015562">
    <property type="term" value="F:efflux transmembrane transporter activity"/>
    <property type="evidence" value="ECO:0007669"/>
    <property type="project" value="InterPro"/>
</dbReference>
<gene>
    <name evidence="3" type="ORF">KT71_13504</name>
</gene>
<dbReference type="SUPFAM" id="SSF56954">
    <property type="entry name" value="Outer membrane efflux proteins (OEP)"/>
    <property type="match status" value="1"/>
</dbReference>
<evidence type="ECO:0000313" key="3">
    <source>
        <dbReference type="EMBL" id="EAQ95668.1"/>
    </source>
</evidence>
<reference evidence="3 4" key="1">
    <citation type="journal article" date="2007" name="Proc. Natl. Acad. Sci. U.S.A.">
        <title>Characterization of a marine gammaproteobacterium capable of aerobic anoxygenic photosynthesis.</title>
        <authorList>
            <person name="Fuchs B.M."/>
            <person name="Spring S."/>
            <person name="Teeling H."/>
            <person name="Quast C."/>
            <person name="Wulf J."/>
            <person name="Schattenhofer M."/>
            <person name="Yan S."/>
            <person name="Ferriera S."/>
            <person name="Johnson J."/>
            <person name="Glockner F.O."/>
            <person name="Amann R."/>
        </authorList>
    </citation>
    <scope>NUCLEOTIDE SEQUENCE [LARGE SCALE GENOMIC DNA]</scope>
    <source>
        <strain evidence="3">KT71</strain>
    </source>
</reference>
<dbReference type="EMBL" id="AAOA02000001">
    <property type="protein sequence ID" value="EAQ95668.1"/>
    <property type="molecule type" value="Genomic_DNA"/>
</dbReference>
<dbReference type="PANTHER" id="PTHR30203:SF24">
    <property type="entry name" value="BLR4935 PROTEIN"/>
    <property type="match status" value="1"/>
</dbReference>
<dbReference type="STRING" id="314285.KT71_13504"/>
<dbReference type="HOGENOM" id="CLU_012817_14_2_6"/>
<dbReference type="Proteomes" id="UP000019205">
    <property type="component" value="Chromosome"/>
</dbReference>